<dbReference type="InterPro" id="IPR015915">
    <property type="entry name" value="Kelch-typ_b-propeller"/>
</dbReference>
<dbReference type="GeneTree" id="ENSGT00940000158763"/>
<feature type="region of interest" description="Disordered" evidence="5">
    <location>
        <begin position="13"/>
        <end position="32"/>
    </location>
</feature>
<evidence type="ECO:0000256" key="3">
    <source>
        <dbReference type="ARBA" id="ARBA00037224"/>
    </source>
</evidence>
<evidence type="ECO:0000256" key="4">
    <source>
        <dbReference type="ARBA" id="ARBA00039295"/>
    </source>
</evidence>
<keyword evidence="7" id="KW-1185">Reference proteome</keyword>
<dbReference type="AlphaFoldDB" id="A0A7M4EWE0"/>
<evidence type="ECO:0000256" key="1">
    <source>
        <dbReference type="ARBA" id="ARBA00022441"/>
    </source>
</evidence>
<evidence type="ECO:0000313" key="7">
    <source>
        <dbReference type="Proteomes" id="UP000594220"/>
    </source>
</evidence>
<evidence type="ECO:0000256" key="2">
    <source>
        <dbReference type="ARBA" id="ARBA00022737"/>
    </source>
</evidence>
<gene>
    <name evidence="6" type="primary">RABEPK</name>
</gene>
<accession>A0A7M4EWE0</accession>
<keyword evidence="2" id="KW-0677">Repeat</keyword>
<dbReference type="Pfam" id="PF24681">
    <property type="entry name" value="Kelch_KLHDC2_KLHL20_DRC7"/>
    <property type="match status" value="1"/>
</dbReference>
<reference evidence="6" key="1">
    <citation type="submission" date="2025-08" db="UniProtKB">
        <authorList>
            <consortium name="Ensembl"/>
        </authorList>
    </citation>
    <scope>IDENTIFICATION</scope>
</reference>
<evidence type="ECO:0000256" key="5">
    <source>
        <dbReference type="SAM" id="MobiDB-lite"/>
    </source>
</evidence>
<dbReference type="OMA" id="CTPGSIW"/>
<reference evidence="6" key="2">
    <citation type="submission" date="2025-09" db="UniProtKB">
        <authorList>
            <consortium name="Ensembl"/>
        </authorList>
    </citation>
    <scope>IDENTIFICATION</scope>
</reference>
<comment type="function">
    <text evidence="3">Rab9 effector required for endosome to trans-Golgi network (TGN) transport.</text>
</comment>
<dbReference type="Proteomes" id="UP000594220">
    <property type="component" value="Unplaced"/>
</dbReference>
<dbReference type="InterPro" id="IPR052124">
    <property type="entry name" value="Rab9_kelch_effector"/>
</dbReference>
<dbReference type="PANTHER" id="PTHR46647">
    <property type="entry name" value="RAB9 EFFECTOR PROTEIN WITH KELCH MOTIFS"/>
    <property type="match status" value="1"/>
</dbReference>
<dbReference type="PANTHER" id="PTHR46647:SF1">
    <property type="entry name" value="RAB9 EFFECTOR PROTEIN WITH KELCH MOTIFS"/>
    <property type="match status" value="1"/>
</dbReference>
<name>A0A7M4EWE0_CROPO</name>
<keyword evidence="1" id="KW-0880">Kelch repeat</keyword>
<dbReference type="SUPFAM" id="SSF117281">
    <property type="entry name" value="Kelch motif"/>
    <property type="match status" value="1"/>
</dbReference>
<evidence type="ECO:0000313" key="6">
    <source>
        <dbReference type="Ensembl" id="ENSCPRP00005015485.1"/>
    </source>
</evidence>
<sequence length="396" mass="43373">MLRQYRLGPRRVVSAPRPRVPSRPRRRGPVLTRPTSPCRYVLAPRGDGPCARVGHGCCYWARPAAHGVVVVGGADPAASFSDAHLVELGAHRWALLRWTGLLARYEHATFVPASDPSSLWVFGGADQSGNRNSVQVLNPELGTWESPEVTGTQPLPRTFHSSSAVIGDCLYVFGGGDKGAEPVKDQQLHVFDTATLTWSQPEVHGDPPASRQGHAVVAVGSRLFLHGGLAGEHFYDDLFCLDTSDMKWEKVLVTGDVPGGRAAHSAAAFRDHFYIFGGVDPTGALDTMYRYHIEKQHWTLLEFDSPVPPGRLDHSMCIIPWQVCNSVENNVSEAATNRDKFEKEATVTVAEEGDPSQNKQIGKGNIEDTLVYLFFVFGGMDTQGEIYRDCIVSLVE</sequence>
<organism evidence="6 7">
    <name type="scientific">Crocodylus porosus</name>
    <name type="common">Saltwater crocodile</name>
    <name type="synonym">Estuarine crocodile</name>
    <dbReference type="NCBI Taxonomy" id="8502"/>
    <lineage>
        <taxon>Eukaryota</taxon>
        <taxon>Metazoa</taxon>
        <taxon>Chordata</taxon>
        <taxon>Craniata</taxon>
        <taxon>Vertebrata</taxon>
        <taxon>Euteleostomi</taxon>
        <taxon>Archelosauria</taxon>
        <taxon>Archosauria</taxon>
        <taxon>Crocodylia</taxon>
        <taxon>Longirostres</taxon>
        <taxon>Crocodylidae</taxon>
        <taxon>Crocodylus</taxon>
    </lineage>
</organism>
<dbReference type="Ensembl" id="ENSCPRT00005018167.1">
    <property type="protein sequence ID" value="ENSCPRP00005015485.1"/>
    <property type="gene ID" value="ENSCPRG00005010858.1"/>
</dbReference>
<dbReference type="Gene3D" id="2.120.10.80">
    <property type="entry name" value="Kelch-type beta propeller"/>
    <property type="match status" value="2"/>
</dbReference>
<protein>
    <recommendedName>
        <fullName evidence="4">Rab9 effector protein with kelch motifs</fullName>
    </recommendedName>
</protein>
<proteinExistence type="predicted"/>